<dbReference type="PANTHER" id="PTHR21284">
    <property type="entry name" value="EG:80H7.2 PROTEIN"/>
    <property type="match status" value="1"/>
</dbReference>
<keyword evidence="2 5" id="KW-0812">Transmembrane</keyword>
<feature type="transmembrane region" description="Helical" evidence="5">
    <location>
        <begin position="97"/>
        <end position="120"/>
    </location>
</feature>
<dbReference type="Gene3D" id="1.20.140.150">
    <property type="match status" value="1"/>
</dbReference>
<feature type="transmembrane region" description="Helical" evidence="5">
    <location>
        <begin position="5"/>
        <end position="26"/>
    </location>
</feature>
<dbReference type="PROSITE" id="PS51257">
    <property type="entry name" value="PROKAR_LIPOPROTEIN"/>
    <property type="match status" value="1"/>
</dbReference>
<dbReference type="AlphaFoldDB" id="A0ABD3Y139"/>
<dbReference type="EMBL" id="JBJQND010000001">
    <property type="protein sequence ID" value="KAL3891378.1"/>
    <property type="molecule type" value="Genomic_DNA"/>
</dbReference>
<gene>
    <name evidence="6" type="ORF">ACJMK2_003640</name>
</gene>
<evidence type="ECO:0000256" key="2">
    <source>
        <dbReference type="ARBA" id="ARBA00022692"/>
    </source>
</evidence>
<name>A0ABD3Y139_SINWO</name>
<comment type="subcellular location">
    <subcellularLocation>
        <location evidence="1">Membrane</location>
        <topology evidence="1">Multi-pass membrane protein</topology>
    </subcellularLocation>
</comment>
<evidence type="ECO:0000313" key="6">
    <source>
        <dbReference type="EMBL" id="KAL3891378.1"/>
    </source>
</evidence>
<dbReference type="PANTHER" id="PTHR21284:SF12">
    <property type="entry name" value="EG:80H7.2 PROTEIN"/>
    <property type="match status" value="1"/>
</dbReference>
<dbReference type="Pfam" id="PF13903">
    <property type="entry name" value="Claudin_2"/>
    <property type="match status" value="1"/>
</dbReference>
<dbReference type="GO" id="GO:0016020">
    <property type="term" value="C:membrane"/>
    <property type="evidence" value="ECO:0007669"/>
    <property type="project" value="UniProtKB-SubCell"/>
</dbReference>
<reference evidence="6 7" key="1">
    <citation type="submission" date="2024-11" db="EMBL/GenBank/DDBJ databases">
        <title>Chromosome-level genome assembly of the freshwater bivalve Anodonta woodiana.</title>
        <authorList>
            <person name="Chen X."/>
        </authorList>
    </citation>
    <scope>NUCLEOTIDE SEQUENCE [LARGE SCALE GENOMIC DNA]</scope>
    <source>
        <strain evidence="6">MN2024</strain>
        <tissue evidence="6">Gills</tissue>
    </source>
</reference>
<sequence length="222" mass="25421">MVSRLWSGIGFFFACVAFVLLITGFATSNWVESEPAAILLTRFTKVGLWEFCFNQYSDERGQQYGYTFTGCFWLFDRRYDPIRDYIAPGFFKTTQGLVTTSVIVAFINAIFVLIALINCVPREKHKWLYAAATVMQYSVGIFLLIAMIVFGTNAGTNKAWLKYPERRLLGWSFYLCCASTLVSLLAGMCYTVHYLQLRRDTHAASAYRDYEMSKGSVRGRKY</sequence>
<comment type="caution">
    <text evidence="6">The sequence shown here is derived from an EMBL/GenBank/DDBJ whole genome shotgun (WGS) entry which is preliminary data.</text>
</comment>
<evidence type="ECO:0000256" key="3">
    <source>
        <dbReference type="ARBA" id="ARBA00022989"/>
    </source>
</evidence>
<keyword evidence="4 5" id="KW-0472">Membrane</keyword>
<evidence type="ECO:0000256" key="1">
    <source>
        <dbReference type="ARBA" id="ARBA00004141"/>
    </source>
</evidence>
<dbReference type="Proteomes" id="UP001634394">
    <property type="component" value="Unassembled WGS sequence"/>
</dbReference>
<dbReference type="InterPro" id="IPR004031">
    <property type="entry name" value="PMP22/EMP/MP20/Claudin"/>
</dbReference>
<evidence type="ECO:0000256" key="5">
    <source>
        <dbReference type="SAM" id="Phobius"/>
    </source>
</evidence>
<evidence type="ECO:0000256" key="4">
    <source>
        <dbReference type="ARBA" id="ARBA00023136"/>
    </source>
</evidence>
<evidence type="ECO:0000313" key="7">
    <source>
        <dbReference type="Proteomes" id="UP001634394"/>
    </source>
</evidence>
<feature type="transmembrane region" description="Helical" evidence="5">
    <location>
        <begin position="171"/>
        <end position="192"/>
    </location>
</feature>
<accession>A0ABD3Y139</accession>
<keyword evidence="3 5" id="KW-1133">Transmembrane helix</keyword>
<keyword evidence="7" id="KW-1185">Reference proteome</keyword>
<protein>
    <submittedName>
        <fullName evidence="6">Uncharacterized protein</fullName>
    </submittedName>
</protein>
<organism evidence="6 7">
    <name type="scientific">Sinanodonta woodiana</name>
    <name type="common">Chinese pond mussel</name>
    <name type="synonym">Anodonta woodiana</name>
    <dbReference type="NCBI Taxonomy" id="1069815"/>
    <lineage>
        <taxon>Eukaryota</taxon>
        <taxon>Metazoa</taxon>
        <taxon>Spiralia</taxon>
        <taxon>Lophotrochozoa</taxon>
        <taxon>Mollusca</taxon>
        <taxon>Bivalvia</taxon>
        <taxon>Autobranchia</taxon>
        <taxon>Heteroconchia</taxon>
        <taxon>Palaeoheterodonta</taxon>
        <taxon>Unionida</taxon>
        <taxon>Unionoidea</taxon>
        <taxon>Unionidae</taxon>
        <taxon>Unioninae</taxon>
        <taxon>Sinanodonta</taxon>
    </lineage>
</organism>
<proteinExistence type="predicted"/>
<feature type="transmembrane region" description="Helical" evidence="5">
    <location>
        <begin position="127"/>
        <end position="151"/>
    </location>
</feature>